<dbReference type="EMBL" id="SJKD01000006">
    <property type="protein sequence ID" value="TCC46372.1"/>
    <property type="molecule type" value="Genomic_DNA"/>
</dbReference>
<dbReference type="OrthoDB" id="4739604at2"/>
<name>A0A4V6N4G6_9ACTN</name>
<dbReference type="PANTHER" id="PTHR10091">
    <property type="entry name" value="ALDOSE-1-EPIMERASE"/>
    <property type="match status" value="1"/>
</dbReference>
<sequence length="297" mass="31900">MSAQVRPSGEQWTLRSGGYAATVVSVGGGLRGLTYDGREVLLGYGEDEPAHAGIGQHLFPWPNRITDGKYTFQGADQQLYLTEPARQNAIHGLTRWANWERVDDGTDAAVVEVGHRLHGQPGYPHQLDLRLSYRLADALTVTATAANIGASDAPYGYGTHPYLSVGRPIDECVLEFAANDWLEVSPERLTPIGLSPVKGSRYDFHTGRPIGALDIDNAFTGLGGGPWSVTLTDPDSGNKTVLTSDTPWLQLYTGSAIGRTALAVEPMTCPPNAFITGQDLVVLKPGESHTTTFQVSV</sequence>
<dbReference type="Gene3D" id="2.70.98.10">
    <property type="match status" value="1"/>
</dbReference>
<dbReference type="Proteomes" id="UP000293342">
    <property type="component" value="Unassembled WGS sequence"/>
</dbReference>
<accession>A0A4V6N4G6</accession>
<dbReference type="GO" id="GO:0033499">
    <property type="term" value="P:galactose catabolic process via UDP-galactose, Leloir pathway"/>
    <property type="evidence" value="ECO:0007669"/>
    <property type="project" value="TreeGrafter"/>
</dbReference>
<evidence type="ECO:0000313" key="1">
    <source>
        <dbReference type="EMBL" id="TCC46372.1"/>
    </source>
</evidence>
<dbReference type="Pfam" id="PF01263">
    <property type="entry name" value="Aldose_epim"/>
    <property type="match status" value="1"/>
</dbReference>
<dbReference type="InterPro" id="IPR014718">
    <property type="entry name" value="GH-type_carb-bd"/>
</dbReference>
<dbReference type="PANTHER" id="PTHR10091:SF0">
    <property type="entry name" value="GALACTOSE MUTAROTASE"/>
    <property type="match status" value="1"/>
</dbReference>
<dbReference type="GO" id="GO:0006006">
    <property type="term" value="P:glucose metabolic process"/>
    <property type="evidence" value="ECO:0007669"/>
    <property type="project" value="TreeGrafter"/>
</dbReference>
<organism evidence="1 2">
    <name type="scientific">Kribbella capetownensis</name>
    <dbReference type="NCBI Taxonomy" id="1572659"/>
    <lineage>
        <taxon>Bacteria</taxon>
        <taxon>Bacillati</taxon>
        <taxon>Actinomycetota</taxon>
        <taxon>Actinomycetes</taxon>
        <taxon>Propionibacteriales</taxon>
        <taxon>Kribbellaceae</taxon>
        <taxon>Kribbella</taxon>
    </lineage>
</organism>
<comment type="caution">
    <text evidence="1">The sequence shown here is derived from an EMBL/GenBank/DDBJ whole genome shotgun (WGS) entry which is preliminary data.</text>
</comment>
<dbReference type="CDD" id="cd09022">
    <property type="entry name" value="Aldose_epim_Ec_YihR"/>
    <property type="match status" value="1"/>
</dbReference>
<dbReference type="InterPro" id="IPR037480">
    <property type="entry name" value="YihR-like"/>
</dbReference>
<dbReference type="RefSeq" id="WP_131516125.1">
    <property type="nucleotide sequence ID" value="NZ_SJKD01000006.1"/>
</dbReference>
<protein>
    <submittedName>
        <fullName evidence="1">Aldose epimerase</fullName>
    </submittedName>
</protein>
<dbReference type="SUPFAM" id="SSF74650">
    <property type="entry name" value="Galactose mutarotase-like"/>
    <property type="match status" value="1"/>
</dbReference>
<reference evidence="1 2" key="1">
    <citation type="submission" date="2019-02" db="EMBL/GenBank/DDBJ databases">
        <title>Kribbella capetownensis sp. nov. and Kribbella speibonae sp. nov., isolated from soil.</title>
        <authorList>
            <person name="Curtis S.M."/>
            <person name="Norton I."/>
            <person name="Everest G.J."/>
            <person name="Meyers P.R."/>
        </authorList>
    </citation>
    <scope>NUCLEOTIDE SEQUENCE [LARGE SCALE GENOMIC DNA]</scope>
    <source>
        <strain evidence="1 2">YM53</strain>
    </source>
</reference>
<keyword evidence="2" id="KW-1185">Reference proteome</keyword>
<dbReference type="GO" id="GO:0004034">
    <property type="term" value="F:aldose 1-epimerase activity"/>
    <property type="evidence" value="ECO:0007669"/>
    <property type="project" value="TreeGrafter"/>
</dbReference>
<proteinExistence type="predicted"/>
<dbReference type="AlphaFoldDB" id="A0A4V6N4G6"/>
<evidence type="ECO:0000313" key="2">
    <source>
        <dbReference type="Proteomes" id="UP000293342"/>
    </source>
</evidence>
<dbReference type="GO" id="GO:0030246">
    <property type="term" value="F:carbohydrate binding"/>
    <property type="evidence" value="ECO:0007669"/>
    <property type="project" value="InterPro"/>
</dbReference>
<gene>
    <name evidence="1" type="ORF">E0H75_25110</name>
</gene>
<dbReference type="InterPro" id="IPR011013">
    <property type="entry name" value="Gal_mutarotase_sf_dom"/>
</dbReference>
<dbReference type="InterPro" id="IPR008183">
    <property type="entry name" value="Aldose_1/G6P_1-epimerase"/>
</dbReference>